<reference evidence="2 3" key="1">
    <citation type="journal article" date="2020" name="Mol. Biol. Evol.">
        <title>Interspecific Gene Flow and the Evolution of Specialization in Black and White Rhinoceros.</title>
        <authorList>
            <person name="Moodley Y."/>
            <person name="Westbury M.V."/>
            <person name="Russo I.M."/>
            <person name="Gopalakrishnan S."/>
            <person name="Rakotoarivelo A."/>
            <person name="Olsen R.A."/>
            <person name="Prost S."/>
            <person name="Tunstall T."/>
            <person name="Ryder O.A."/>
            <person name="Dalen L."/>
            <person name="Bruford M.W."/>
        </authorList>
    </citation>
    <scope>NUCLEOTIDE SEQUENCE [LARGE SCALE GENOMIC DNA]</scope>
    <source>
        <strain evidence="2">SBR-YM</strain>
        <tissue evidence="2">Skin</tissue>
    </source>
</reference>
<evidence type="ECO:0000256" key="1">
    <source>
        <dbReference type="SAM" id="Phobius"/>
    </source>
</evidence>
<accession>A0A7J7FG19</accession>
<organism evidence="2 3">
    <name type="scientific">Diceros bicornis minor</name>
    <name type="common">South-central black rhinoceros</name>
    <dbReference type="NCBI Taxonomy" id="77932"/>
    <lineage>
        <taxon>Eukaryota</taxon>
        <taxon>Metazoa</taxon>
        <taxon>Chordata</taxon>
        <taxon>Craniata</taxon>
        <taxon>Vertebrata</taxon>
        <taxon>Euteleostomi</taxon>
        <taxon>Mammalia</taxon>
        <taxon>Eutheria</taxon>
        <taxon>Laurasiatheria</taxon>
        <taxon>Perissodactyla</taxon>
        <taxon>Rhinocerotidae</taxon>
        <taxon>Diceros</taxon>
    </lineage>
</organism>
<sequence length="223" mass="25534">MPSVTSVHLAAMPALLRDCLAPFLYTPISFMSFNLPGLDFFFPIFSLIPSNIVVLWFWIVPLPPNEQTIKLHFELVHWLQQNETCKENANHAIFAASFPTSLFFPFSTNSVQETDCALKSGVLWRRGHTTDEERNAELQVLLTHWIFVRSCPAGEVKFWVQFDTESLNLRLTLNWGMKDFASGKKIHDYNKQIGKPSILQDFMVTESRVYMRGTGKGGIVEKF</sequence>
<feature type="transmembrane region" description="Helical" evidence="1">
    <location>
        <begin position="40"/>
        <end position="60"/>
    </location>
</feature>
<keyword evidence="1" id="KW-1133">Transmembrane helix</keyword>
<evidence type="ECO:0000313" key="3">
    <source>
        <dbReference type="Proteomes" id="UP000551758"/>
    </source>
</evidence>
<keyword evidence="3" id="KW-1185">Reference proteome</keyword>
<comment type="caution">
    <text evidence="2">The sequence shown here is derived from an EMBL/GenBank/DDBJ whole genome shotgun (WGS) entry which is preliminary data.</text>
</comment>
<protein>
    <submittedName>
        <fullName evidence="2">Uncharacterized protein</fullName>
    </submittedName>
</protein>
<dbReference type="AlphaFoldDB" id="A0A7J7FG19"/>
<proteinExistence type="predicted"/>
<gene>
    <name evidence="2" type="ORF">HPG69_001603</name>
</gene>
<keyword evidence="1" id="KW-0472">Membrane</keyword>
<dbReference type="Proteomes" id="UP000551758">
    <property type="component" value="Unassembled WGS sequence"/>
</dbReference>
<keyword evidence="1" id="KW-0812">Transmembrane</keyword>
<dbReference type="EMBL" id="JACDTQ010000745">
    <property type="protein sequence ID" value="KAF5926970.1"/>
    <property type="molecule type" value="Genomic_DNA"/>
</dbReference>
<name>A0A7J7FG19_DICBM</name>
<evidence type="ECO:0000313" key="2">
    <source>
        <dbReference type="EMBL" id="KAF5926970.1"/>
    </source>
</evidence>